<gene>
    <name evidence="1" type="ORF">KIPB_003837</name>
</gene>
<evidence type="ECO:0000313" key="2">
    <source>
        <dbReference type="Proteomes" id="UP000265618"/>
    </source>
</evidence>
<sequence>MFTHTQLGGPPPIGYHTAPILLEGLGEREREGLGEVNDLADLVNIGESSWTLVHDGFRKSYNYDVECAYIVPQGIDEYHELVNWSQNKTLYYTSDWTDSHGKKVLTFDYNVMFTPEGMYCRDGEYGEICEDGKGHYLAHVTIAPVHVWHASLWSFDVEVSLPAKPVNLGSNSDPIAGVEIQMRVDTYYQDQNTGTYSYSWFVQGDGHWKAM</sequence>
<organism evidence="1 2">
    <name type="scientific">Kipferlia bialata</name>
    <dbReference type="NCBI Taxonomy" id="797122"/>
    <lineage>
        <taxon>Eukaryota</taxon>
        <taxon>Metamonada</taxon>
        <taxon>Carpediemonas-like organisms</taxon>
        <taxon>Kipferlia</taxon>
    </lineage>
</organism>
<evidence type="ECO:0000313" key="1">
    <source>
        <dbReference type="EMBL" id="GIQ82664.1"/>
    </source>
</evidence>
<dbReference type="Proteomes" id="UP000265618">
    <property type="component" value="Unassembled WGS sequence"/>
</dbReference>
<comment type="caution">
    <text evidence="1">The sequence shown here is derived from an EMBL/GenBank/DDBJ whole genome shotgun (WGS) entry which is preliminary data.</text>
</comment>
<name>A0A9K3GG44_9EUKA</name>
<protein>
    <submittedName>
        <fullName evidence="1">Uncharacterized protein</fullName>
    </submittedName>
</protein>
<proteinExistence type="predicted"/>
<accession>A0A9K3GG44</accession>
<keyword evidence="2" id="KW-1185">Reference proteome</keyword>
<dbReference type="AlphaFoldDB" id="A0A9K3GG44"/>
<reference evidence="1 2" key="1">
    <citation type="journal article" date="2018" name="PLoS ONE">
        <title>The draft genome of Kipferlia bialata reveals reductive genome evolution in fornicate parasites.</title>
        <authorList>
            <person name="Tanifuji G."/>
            <person name="Takabayashi S."/>
            <person name="Kume K."/>
            <person name="Takagi M."/>
            <person name="Nakayama T."/>
            <person name="Kamikawa R."/>
            <person name="Inagaki Y."/>
            <person name="Hashimoto T."/>
        </authorList>
    </citation>
    <scope>NUCLEOTIDE SEQUENCE [LARGE SCALE GENOMIC DNA]</scope>
    <source>
        <strain evidence="1">NY0173</strain>
    </source>
</reference>
<dbReference type="EMBL" id="BDIP01000772">
    <property type="protein sequence ID" value="GIQ82664.1"/>
    <property type="molecule type" value="Genomic_DNA"/>
</dbReference>